<dbReference type="AlphaFoldDB" id="A0A940WRB7"/>
<keyword evidence="3 5" id="KW-1133">Transmembrane helix</keyword>
<dbReference type="InterPro" id="IPR019109">
    <property type="entry name" value="MamF_MmsF"/>
</dbReference>
<feature type="transmembrane region" description="Helical" evidence="5">
    <location>
        <begin position="267"/>
        <end position="292"/>
    </location>
</feature>
<evidence type="ECO:0000313" key="7">
    <source>
        <dbReference type="EMBL" id="MBP3950896.1"/>
    </source>
</evidence>
<dbReference type="EMBL" id="JAGKSQ010000002">
    <property type="protein sequence ID" value="MBP3950896.1"/>
    <property type="molecule type" value="Genomic_DNA"/>
</dbReference>
<keyword evidence="4 5" id="KW-0472">Membrane</keyword>
<organism evidence="7 8">
    <name type="scientific">Halalkalibacter suaedae</name>
    <dbReference type="NCBI Taxonomy" id="2822140"/>
    <lineage>
        <taxon>Bacteria</taxon>
        <taxon>Bacillati</taxon>
        <taxon>Bacillota</taxon>
        <taxon>Bacilli</taxon>
        <taxon>Bacillales</taxon>
        <taxon>Bacillaceae</taxon>
        <taxon>Halalkalibacter</taxon>
    </lineage>
</organism>
<gene>
    <name evidence="7" type="ORF">J7W16_07080</name>
</gene>
<evidence type="ECO:0000313" key="8">
    <source>
        <dbReference type="Proteomes" id="UP000678228"/>
    </source>
</evidence>
<feature type="domain" description="YcxB-like C-terminal" evidence="6">
    <location>
        <begin position="94"/>
        <end position="154"/>
    </location>
</feature>
<feature type="transmembrane region" description="Helical" evidence="5">
    <location>
        <begin position="235"/>
        <end position="255"/>
    </location>
</feature>
<keyword evidence="8" id="KW-1185">Reference proteome</keyword>
<protein>
    <submittedName>
        <fullName evidence="7">DUF4870 domain-containing protein</fullName>
    </submittedName>
</protein>
<evidence type="ECO:0000256" key="1">
    <source>
        <dbReference type="ARBA" id="ARBA00004141"/>
    </source>
</evidence>
<evidence type="ECO:0000256" key="2">
    <source>
        <dbReference type="ARBA" id="ARBA00022692"/>
    </source>
</evidence>
<name>A0A940WRB7_9BACI</name>
<dbReference type="Pfam" id="PF14317">
    <property type="entry name" value="YcxB"/>
    <property type="match status" value="1"/>
</dbReference>
<comment type="caution">
    <text evidence="7">The sequence shown here is derived from an EMBL/GenBank/DDBJ whole genome shotgun (WGS) entry which is preliminary data.</text>
</comment>
<accession>A0A940WRB7</accession>
<proteinExistence type="predicted"/>
<dbReference type="RefSeq" id="WP_210596569.1">
    <property type="nucleotide sequence ID" value="NZ_JAGKSQ010000002.1"/>
</dbReference>
<dbReference type="Pfam" id="PF09685">
    <property type="entry name" value="MamF_MmsF"/>
    <property type="match status" value="1"/>
</dbReference>
<comment type="subcellular location">
    <subcellularLocation>
        <location evidence="1">Membrane</location>
        <topology evidence="1">Multi-pass membrane protein</topology>
    </subcellularLocation>
</comment>
<evidence type="ECO:0000256" key="4">
    <source>
        <dbReference type="ARBA" id="ARBA00023136"/>
    </source>
</evidence>
<feature type="transmembrane region" description="Helical" evidence="5">
    <location>
        <begin position="51"/>
        <end position="73"/>
    </location>
</feature>
<dbReference type="Proteomes" id="UP000678228">
    <property type="component" value="Unassembled WGS sequence"/>
</dbReference>
<dbReference type="InterPro" id="IPR023298">
    <property type="entry name" value="ATPase_P-typ_TM_dom_sf"/>
</dbReference>
<feature type="transmembrane region" description="Helical" evidence="5">
    <location>
        <begin position="27"/>
        <end position="45"/>
    </location>
</feature>
<sequence>MSDIKISGFLTLKDLSTLQIFHVRKRLVSMFFILFMIVLLLQLLLDMSVGWGMIILSLFFAAGGIFVLVMSVYQRAKSIYENESLMKLEQTYHFTEEQVTVSSERSRTEYCWDDLQGYYEVKNLILIYISKVKAIVIPKHFFSSQDELNQLRHMVQEKLKVEIKPSIVKDDETTKGHDEAEKTAVDRVIAAVAHGFAIVPIPLLNIGFSLLFLYVVRAKSDWIHAQARQSLNLQISFVLYSVSLFLIACAGIFVLRMIEWDPISILFGLLFIVIWIVKWMFYVVVAVIQIIFNLIGKSFRYPLVIRFLR</sequence>
<dbReference type="SUPFAM" id="SSF81665">
    <property type="entry name" value="Calcium ATPase, transmembrane domain M"/>
    <property type="match status" value="1"/>
</dbReference>
<dbReference type="InterPro" id="IPR025588">
    <property type="entry name" value="YcxB-like_C"/>
</dbReference>
<evidence type="ECO:0000259" key="6">
    <source>
        <dbReference type="Pfam" id="PF14317"/>
    </source>
</evidence>
<reference evidence="7" key="1">
    <citation type="submission" date="2021-03" db="EMBL/GenBank/DDBJ databases">
        <title>Bacillus suaedae sp. nov., isolated from Suaeda aralocaspica.</title>
        <authorList>
            <person name="Lei R.F.R."/>
        </authorList>
    </citation>
    <scope>NUCLEOTIDE SEQUENCE</scope>
    <source>
        <strain evidence="7">YZJH907-2</strain>
    </source>
</reference>
<evidence type="ECO:0000256" key="5">
    <source>
        <dbReference type="SAM" id="Phobius"/>
    </source>
</evidence>
<keyword evidence="2 5" id="KW-0812">Transmembrane</keyword>
<feature type="transmembrane region" description="Helical" evidence="5">
    <location>
        <begin position="188"/>
        <end position="215"/>
    </location>
</feature>
<evidence type="ECO:0000256" key="3">
    <source>
        <dbReference type="ARBA" id="ARBA00022989"/>
    </source>
</evidence>